<dbReference type="Gene3D" id="3.90.180.10">
    <property type="entry name" value="Medium-chain alcohol dehydrogenases, catalytic domain"/>
    <property type="match status" value="1"/>
</dbReference>
<dbReference type="EMBL" id="PIUM01000002">
    <property type="protein sequence ID" value="PKU26139.1"/>
    <property type="molecule type" value="Genomic_DNA"/>
</dbReference>
<dbReference type="InterPro" id="IPR011032">
    <property type="entry name" value="GroES-like_sf"/>
</dbReference>
<dbReference type="PANTHER" id="PTHR44154">
    <property type="entry name" value="QUINONE OXIDOREDUCTASE"/>
    <property type="match status" value="1"/>
</dbReference>
<dbReference type="InterPro" id="IPR051603">
    <property type="entry name" value="Zinc-ADH_QOR/CCCR"/>
</dbReference>
<dbReference type="SUPFAM" id="SSF50129">
    <property type="entry name" value="GroES-like"/>
    <property type="match status" value="1"/>
</dbReference>
<keyword evidence="1" id="KW-0521">NADP</keyword>
<dbReference type="AlphaFoldDB" id="A0A2N3Q0F5"/>
<dbReference type="SMART" id="SM00829">
    <property type="entry name" value="PKS_ER"/>
    <property type="match status" value="1"/>
</dbReference>
<dbReference type="InterPro" id="IPR013154">
    <property type="entry name" value="ADH-like_N"/>
</dbReference>
<dbReference type="OrthoDB" id="9792321at2"/>
<dbReference type="InterPro" id="IPR020843">
    <property type="entry name" value="ER"/>
</dbReference>
<accession>A0A2N3Q0F5</accession>
<dbReference type="Proteomes" id="UP000233293">
    <property type="component" value="Unassembled WGS sequence"/>
</dbReference>
<feature type="domain" description="Enoyl reductase (ER)" evidence="2">
    <location>
        <begin position="10"/>
        <end position="324"/>
    </location>
</feature>
<evidence type="ECO:0000259" key="2">
    <source>
        <dbReference type="SMART" id="SM00829"/>
    </source>
</evidence>
<organism evidence="3 4">
    <name type="scientific">Telmatospirillum siberiense</name>
    <dbReference type="NCBI Taxonomy" id="382514"/>
    <lineage>
        <taxon>Bacteria</taxon>
        <taxon>Pseudomonadati</taxon>
        <taxon>Pseudomonadota</taxon>
        <taxon>Alphaproteobacteria</taxon>
        <taxon>Rhodospirillales</taxon>
        <taxon>Rhodospirillaceae</taxon>
        <taxon>Telmatospirillum</taxon>
    </lineage>
</organism>
<gene>
    <name evidence="3" type="ORF">CWS72_03150</name>
</gene>
<sequence>MRAQILTGHGGPENFKLTDVAKPALKPGTVLLRIHAASVNPIDIKIREGLPIGPDLPAILGADLAGTVEAVAPDVQGFRPGDQVFGCAGGVRGHGGTLADYIVADARLVAHKPRTLSMREAAALPLVSITAWEGLERTALAAADHVLIHGGTGGVGHVAVQLAKARGARVAASVSSAEAAAIARDLGADDTINFREEEVASYVRRLTGGRGFDLVFDTVGGANLANSFAAAASHGRIATTNARTTADLAPLHAKALSLHVVFMLLPMLEGTGREAHGDILRRVAALADEGRLRPLIDPARFTLETAADAHRHLGSGKARGKVVIDIQPET</sequence>
<dbReference type="Pfam" id="PF08240">
    <property type="entry name" value="ADH_N"/>
    <property type="match status" value="1"/>
</dbReference>
<proteinExistence type="predicted"/>
<dbReference type="InterPro" id="IPR036291">
    <property type="entry name" value="NAD(P)-bd_dom_sf"/>
</dbReference>
<dbReference type="GO" id="GO:0016491">
    <property type="term" value="F:oxidoreductase activity"/>
    <property type="evidence" value="ECO:0007669"/>
    <property type="project" value="InterPro"/>
</dbReference>
<reference evidence="4" key="1">
    <citation type="submission" date="2017-12" db="EMBL/GenBank/DDBJ databases">
        <title>Draft genome sequence of Telmatospirillum siberiense 26-4b1T, an acidotolerant peatland alphaproteobacterium potentially involved in sulfur cycling.</title>
        <authorList>
            <person name="Hausmann B."/>
            <person name="Pjevac P."/>
            <person name="Schreck K."/>
            <person name="Herbold C.W."/>
            <person name="Daims H."/>
            <person name="Wagner M."/>
            <person name="Pester M."/>
            <person name="Loy A."/>
        </authorList>
    </citation>
    <scope>NUCLEOTIDE SEQUENCE [LARGE SCALE GENOMIC DNA]</scope>
    <source>
        <strain evidence="4">26-4b1</strain>
    </source>
</reference>
<evidence type="ECO:0000256" key="1">
    <source>
        <dbReference type="ARBA" id="ARBA00022857"/>
    </source>
</evidence>
<evidence type="ECO:0000313" key="4">
    <source>
        <dbReference type="Proteomes" id="UP000233293"/>
    </source>
</evidence>
<evidence type="ECO:0000313" key="3">
    <source>
        <dbReference type="EMBL" id="PKU26139.1"/>
    </source>
</evidence>
<dbReference type="CDD" id="cd08272">
    <property type="entry name" value="MDR6"/>
    <property type="match status" value="1"/>
</dbReference>
<keyword evidence="4" id="KW-1185">Reference proteome</keyword>
<dbReference type="SUPFAM" id="SSF51735">
    <property type="entry name" value="NAD(P)-binding Rossmann-fold domains"/>
    <property type="match status" value="1"/>
</dbReference>
<protein>
    <submittedName>
        <fullName evidence="3">Quinone oxidoreductase</fullName>
    </submittedName>
</protein>
<dbReference type="Gene3D" id="3.40.50.720">
    <property type="entry name" value="NAD(P)-binding Rossmann-like Domain"/>
    <property type="match status" value="1"/>
</dbReference>
<name>A0A2N3Q0F5_9PROT</name>
<comment type="caution">
    <text evidence="3">The sequence shown here is derived from an EMBL/GenBank/DDBJ whole genome shotgun (WGS) entry which is preliminary data.</text>
</comment>
<dbReference type="RefSeq" id="WP_101249100.1">
    <property type="nucleotide sequence ID" value="NZ_PIUM01000002.1"/>
</dbReference>
<dbReference type="Pfam" id="PF13602">
    <property type="entry name" value="ADH_zinc_N_2"/>
    <property type="match status" value="1"/>
</dbReference>
<dbReference type="PANTHER" id="PTHR44154:SF1">
    <property type="entry name" value="QUINONE OXIDOREDUCTASE"/>
    <property type="match status" value="1"/>
</dbReference>